<accession>A0ABW0ZM69</accession>
<keyword evidence="2" id="KW-1185">Reference proteome</keyword>
<sequence>METPSMDAKKLIGVVVIVFLGFWMFTDPNGLASTSKTVGAEGWDLATQLFTGVIDFVGALG</sequence>
<proteinExistence type="predicted"/>
<evidence type="ECO:0000313" key="1">
    <source>
        <dbReference type="EMBL" id="MFC5730681.1"/>
    </source>
</evidence>
<organism evidence="1 2">
    <name type="scientific">Nocardioides vastitatis</name>
    <dbReference type="NCBI Taxonomy" id="2568655"/>
    <lineage>
        <taxon>Bacteria</taxon>
        <taxon>Bacillati</taxon>
        <taxon>Actinomycetota</taxon>
        <taxon>Actinomycetes</taxon>
        <taxon>Propionibacteriales</taxon>
        <taxon>Nocardioidaceae</taxon>
        <taxon>Nocardioides</taxon>
    </lineage>
</organism>
<dbReference type="Proteomes" id="UP001596072">
    <property type="component" value="Unassembled WGS sequence"/>
</dbReference>
<comment type="caution">
    <text evidence="1">The sequence shown here is derived from an EMBL/GenBank/DDBJ whole genome shotgun (WGS) entry which is preliminary data.</text>
</comment>
<name>A0ABW0ZM69_9ACTN</name>
<evidence type="ECO:0000313" key="2">
    <source>
        <dbReference type="Proteomes" id="UP001596072"/>
    </source>
</evidence>
<gene>
    <name evidence="1" type="ORF">ACFPQB_17295</name>
</gene>
<evidence type="ECO:0008006" key="3">
    <source>
        <dbReference type="Google" id="ProtNLM"/>
    </source>
</evidence>
<reference evidence="2" key="1">
    <citation type="journal article" date="2019" name="Int. J. Syst. Evol. Microbiol.">
        <title>The Global Catalogue of Microorganisms (GCM) 10K type strain sequencing project: providing services to taxonomists for standard genome sequencing and annotation.</title>
        <authorList>
            <consortium name="The Broad Institute Genomics Platform"/>
            <consortium name="The Broad Institute Genome Sequencing Center for Infectious Disease"/>
            <person name="Wu L."/>
            <person name="Ma J."/>
        </authorList>
    </citation>
    <scope>NUCLEOTIDE SEQUENCE [LARGE SCALE GENOMIC DNA]</scope>
    <source>
        <strain evidence="2">YIM 94188</strain>
    </source>
</reference>
<dbReference type="EMBL" id="JBHSNS010000010">
    <property type="protein sequence ID" value="MFC5730681.1"/>
    <property type="molecule type" value="Genomic_DNA"/>
</dbReference>
<protein>
    <recommendedName>
        <fullName evidence="3">BCCT family transporter</fullName>
    </recommendedName>
</protein>